<proteinExistence type="predicted"/>
<feature type="transmembrane region" description="Helical" evidence="6">
    <location>
        <begin position="239"/>
        <end position="257"/>
    </location>
</feature>
<evidence type="ECO:0000256" key="1">
    <source>
        <dbReference type="ARBA" id="ARBA00004651"/>
    </source>
</evidence>
<comment type="subcellular location">
    <subcellularLocation>
        <location evidence="1">Cell membrane</location>
        <topology evidence="1">Multi-pass membrane protein</topology>
    </subcellularLocation>
</comment>
<dbReference type="PANTHER" id="PTHR30250:SF11">
    <property type="entry name" value="O-ANTIGEN TRANSPORTER-RELATED"/>
    <property type="match status" value="1"/>
</dbReference>
<keyword evidence="2" id="KW-1003">Cell membrane</keyword>
<name>A0AAJ5X4K7_9SPHN</name>
<gene>
    <name evidence="7" type="ORF">P0Y56_12570</name>
</gene>
<feature type="transmembrane region" description="Helical" evidence="6">
    <location>
        <begin position="146"/>
        <end position="165"/>
    </location>
</feature>
<evidence type="ECO:0000256" key="2">
    <source>
        <dbReference type="ARBA" id="ARBA00022475"/>
    </source>
</evidence>
<evidence type="ECO:0000256" key="6">
    <source>
        <dbReference type="SAM" id="Phobius"/>
    </source>
</evidence>
<protein>
    <submittedName>
        <fullName evidence="7">Polysaccharide biosynthesis C-terminal domain-containing protein</fullName>
    </submittedName>
</protein>
<feature type="transmembrane region" description="Helical" evidence="6">
    <location>
        <begin position="362"/>
        <end position="380"/>
    </location>
</feature>
<accession>A0AAJ5X4K7</accession>
<dbReference type="GO" id="GO:0005886">
    <property type="term" value="C:plasma membrane"/>
    <property type="evidence" value="ECO:0007669"/>
    <property type="project" value="UniProtKB-SubCell"/>
</dbReference>
<evidence type="ECO:0000256" key="3">
    <source>
        <dbReference type="ARBA" id="ARBA00022692"/>
    </source>
</evidence>
<keyword evidence="5 6" id="KW-0472">Membrane</keyword>
<dbReference type="PANTHER" id="PTHR30250">
    <property type="entry name" value="PST FAMILY PREDICTED COLANIC ACID TRANSPORTER"/>
    <property type="match status" value="1"/>
</dbReference>
<feature type="transmembrane region" description="Helical" evidence="6">
    <location>
        <begin position="328"/>
        <end position="350"/>
    </location>
</feature>
<feature type="transmembrane region" description="Helical" evidence="6">
    <location>
        <begin position="301"/>
        <end position="322"/>
    </location>
</feature>
<dbReference type="InterPro" id="IPR050833">
    <property type="entry name" value="Poly_Biosynth_Transport"/>
</dbReference>
<feature type="transmembrane region" description="Helical" evidence="6">
    <location>
        <begin position="177"/>
        <end position="196"/>
    </location>
</feature>
<keyword evidence="4 6" id="KW-1133">Transmembrane helix</keyword>
<feature type="transmembrane region" description="Helical" evidence="6">
    <location>
        <begin position="12"/>
        <end position="34"/>
    </location>
</feature>
<feature type="transmembrane region" description="Helical" evidence="6">
    <location>
        <begin position="386"/>
        <end position="409"/>
    </location>
</feature>
<sequence length="427" mass="45843">MRIFTKNHRVLNFAGLLAGFGLGQGSLFVVQTWLLATDHVTFLGHFSFIFTMVILAYQAIDLGGLVILARRVAADEESSAHDLSTFYWSFSLVRFIIALLLAVAAACWWVGDPMGFSSSYTGAATLGLIVFSLNPGGLLDGYNKSGWSGATWALPFVASAIALPFCPELRPGQAGFILGGALSVGAIFAVVGQYVILHRHGARPLWRRPNSLAMRATGREALLYMIGWLPGQLYFRGQIALAMALLGPVPTALIVYAKQVVMSSTRFLYFARRIEYPNLVKQLADGQRLVYKILTIQRISLYMGVVGMLGLAGFGIALHFAFPGQLKGAGLIIALFAPIVLTASVNATFMQACYAMKRTGDSAWTAILIATAGLALQAILTPFFGMAGIALAEGLCQLGGAGLIVLVLSERIRFAQGSKRAQKAHTD</sequence>
<evidence type="ECO:0000313" key="8">
    <source>
        <dbReference type="Proteomes" id="UP001218362"/>
    </source>
</evidence>
<feature type="transmembrane region" description="Helical" evidence="6">
    <location>
        <begin position="90"/>
        <end position="111"/>
    </location>
</feature>
<dbReference type="Proteomes" id="UP001218362">
    <property type="component" value="Chromosome"/>
</dbReference>
<dbReference type="AlphaFoldDB" id="A0AAJ5X4K7"/>
<feature type="transmembrane region" description="Helical" evidence="6">
    <location>
        <begin position="46"/>
        <end position="69"/>
    </location>
</feature>
<keyword evidence="3 6" id="KW-0812">Transmembrane</keyword>
<evidence type="ECO:0000256" key="4">
    <source>
        <dbReference type="ARBA" id="ARBA00022989"/>
    </source>
</evidence>
<evidence type="ECO:0000313" key="7">
    <source>
        <dbReference type="EMBL" id="WEK45854.1"/>
    </source>
</evidence>
<dbReference type="EMBL" id="CP119316">
    <property type="protein sequence ID" value="WEK45854.1"/>
    <property type="molecule type" value="Genomic_DNA"/>
</dbReference>
<evidence type="ECO:0000256" key="5">
    <source>
        <dbReference type="ARBA" id="ARBA00023136"/>
    </source>
</evidence>
<organism evidence="7 8">
    <name type="scientific">Candidatus Andeanibacterium colombiense</name>
    <dbReference type="NCBI Taxonomy" id="3121345"/>
    <lineage>
        <taxon>Bacteria</taxon>
        <taxon>Pseudomonadati</taxon>
        <taxon>Pseudomonadota</taxon>
        <taxon>Alphaproteobacteria</taxon>
        <taxon>Sphingomonadales</taxon>
        <taxon>Sphingomonadaceae</taxon>
        <taxon>Candidatus Andeanibacterium</taxon>
    </lineage>
</organism>
<dbReference type="KEGG" id="acob:P0Y56_12570"/>
<reference evidence="7" key="1">
    <citation type="submission" date="2023-03" db="EMBL/GenBank/DDBJ databases">
        <title>Andean soil-derived lignocellulolytic bacterial consortium as a source of novel taxa and putative plastic-active enzymes.</title>
        <authorList>
            <person name="Diaz-Garcia L."/>
            <person name="Chuvochina M."/>
            <person name="Feuerriegel G."/>
            <person name="Bunk B."/>
            <person name="Sproer C."/>
            <person name="Streit W.R."/>
            <person name="Rodriguez L.M."/>
            <person name="Overmann J."/>
            <person name="Jimenez D.J."/>
        </authorList>
    </citation>
    <scope>NUCLEOTIDE SEQUENCE</scope>
    <source>
        <strain evidence="7">MAG 26</strain>
    </source>
</reference>